<reference evidence="8 9" key="1">
    <citation type="submission" date="2018-06" db="EMBL/GenBank/DDBJ databases">
        <authorList>
            <consortium name="Pathogen Informatics"/>
            <person name="Doyle S."/>
        </authorList>
    </citation>
    <scope>NUCLEOTIDE SEQUENCE [LARGE SCALE GENOMIC DNA]</scope>
    <source>
        <strain evidence="8 9">NCTC9140</strain>
    </source>
</reference>
<evidence type="ECO:0000256" key="1">
    <source>
        <dbReference type="ARBA" id="ARBA00003413"/>
    </source>
</evidence>
<sequence length="333" mass="36405">MSTYLIGDVHGCYDELIALLAQVEFDPRRDTLWLTGDLVARGPGSLEVLRYVKSLGDSVRLVLGNHDLHLLAVFAGISRNKPKDRLKSLLEAPDADELLNWLRRQPLLQVDEEKKLVMAHAGITPQWDLETAQQCARDVEAVLSSDSYPFFLDAMYGDMPNHWSNELSGLARLRFISNAFTRMRYCFPNGQLDMYSKEAPEDAPAPLKPWFAIPGPVSNAYSIAFGHWASLEGRGTPEGIYALDTGCCWGGNSPACAGKISSTSPSRQTGRKASTKAKPSRPDSSRIAARCALSGLPAASFCRVAANALPDLHFLAICSPGSAPGRQSQRRET</sequence>
<gene>
    <name evidence="5 8" type="primary">apaH</name>
    <name evidence="8" type="ORF">NCTC9140_01815</name>
</gene>
<evidence type="ECO:0000313" key="8">
    <source>
        <dbReference type="EMBL" id="STS80116.1"/>
    </source>
</evidence>
<dbReference type="CDD" id="cd07422">
    <property type="entry name" value="MPP_ApaH"/>
    <property type="match status" value="1"/>
</dbReference>
<comment type="similarity">
    <text evidence="2 5">Belongs to the Ap4A hydrolase family.</text>
</comment>
<evidence type="ECO:0000256" key="2">
    <source>
        <dbReference type="ARBA" id="ARBA00005419"/>
    </source>
</evidence>
<feature type="region of interest" description="Disordered" evidence="6">
    <location>
        <begin position="259"/>
        <end position="283"/>
    </location>
</feature>
<name>A0A377TMC3_KLEPN</name>
<dbReference type="Gene3D" id="3.60.21.10">
    <property type="match status" value="1"/>
</dbReference>
<dbReference type="PANTHER" id="PTHR40942:SF4">
    <property type="entry name" value="CYTOCHROME C5"/>
    <property type="match status" value="1"/>
</dbReference>
<dbReference type="AlphaFoldDB" id="A0A377TMC3"/>
<dbReference type="Pfam" id="PF00149">
    <property type="entry name" value="Metallophos"/>
    <property type="match status" value="1"/>
</dbReference>
<comment type="catalytic activity">
    <reaction evidence="4 5">
        <text>P(1),P(4)-bis(5'-adenosyl) tetraphosphate + H2O = 2 ADP + 2 H(+)</text>
        <dbReference type="Rhea" id="RHEA:24252"/>
        <dbReference type="ChEBI" id="CHEBI:15377"/>
        <dbReference type="ChEBI" id="CHEBI:15378"/>
        <dbReference type="ChEBI" id="CHEBI:58141"/>
        <dbReference type="ChEBI" id="CHEBI:456216"/>
        <dbReference type="EC" id="3.6.1.41"/>
    </reaction>
</comment>
<dbReference type="InterPro" id="IPR029052">
    <property type="entry name" value="Metallo-depent_PP-like"/>
</dbReference>
<dbReference type="EC" id="3.6.1.41" evidence="5"/>
<evidence type="ECO:0000256" key="6">
    <source>
        <dbReference type="SAM" id="MobiDB-lite"/>
    </source>
</evidence>
<accession>A0A377TMC3</accession>
<evidence type="ECO:0000256" key="4">
    <source>
        <dbReference type="ARBA" id="ARBA00049417"/>
    </source>
</evidence>
<dbReference type="GO" id="GO:0008803">
    <property type="term" value="F:bis(5'-nucleosyl)-tetraphosphatase (symmetrical) activity"/>
    <property type="evidence" value="ECO:0007669"/>
    <property type="project" value="UniProtKB-UniRule"/>
</dbReference>
<dbReference type="InterPro" id="IPR004843">
    <property type="entry name" value="Calcineurin-like_PHP"/>
</dbReference>
<dbReference type="EMBL" id="UGKQ01000007">
    <property type="protein sequence ID" value="STS80116.1"/>
    <property type="molecule type" value="Genomic_DNA"/>
</dbReference>
<feature type="domain" description="Calcineurin-like phosphoesterase" evidence="7">
    <location>
        <begin position="2"/>
        <end position="129"/>
    </location>
</feature>
<evidence type="ECO:0000259" key="7">
    <source>
        <dbReference type="Pfam" id="PF00149"/>
    </source>
</evidence>
<proteinExistence type="inferred from homology"/>
<dbReference type="PANTHER" id="PTHR40942">
    <property type="match status" value="1"/>
</dbReference>
<evidence type="ECO:0000256" key="3">
    <source>
        <dbReference type="ARBA" id="ARBA00022801"/>
    </source>
</evidence>
<feature type="compositionally biased region" description="Basic residues" evidence="6">
    <location>
        <begin position="269"/>
        <end position="279"/>
    </location>
</feature>
<dbReference type="HAMAP" id="MF_00199">
    <property type="entry name" value="ApaH"/>
    <property type="match status" value="1"/>
</dbReference>
<protein>
    <recommendedName>
        <fullName evidence="5">Bis(5'-nucleosyl)-tetraphosphatase, symmetrical</fullName>
        <ecNumber evidence="5">3.6.1.41</ecNumber>
    </recommendedName>
    <alternativeName>
        <fullName evidence="5">Ap4A hydrolase</fullName>
    </alternativeName>
    <alternativeName>
        <fullName evidence="5">Diadenosine 5',5'''-P1,P4-tetraphosphate pyrophosphohydrolase</fullName>
    </alternativeName>
    <alternativeName>
        <fullName evidence="5">Diadenosine tetraphosphatase</fullName>
    </alternativeName>
</protein>
<dbReference type="SUPFAM" id="SSF56300">
    <property type="entry name" value="Metallo-dependent phosphatases"/>
    <property type="match status" value="1"/>
</dbReference>
<evidence type="ECO:0000313" key="9">
    <source>
        <dbReference type="Proteomes" id="UP000254938"/>
    </source>
</evidence>
<dbReference type="NCBIfam" id="NF001204">
    <property type="entry name" value="PRK00166.1"/>
    <property type="match status" value="1"/>
</dbReference>
<dbReference type="InterPro" id="IPR004617">
    <property type="entry name" value="ApaH"/>
</dbReference>
<organism evidence="8 9">
    <name type="scientific">Klebsiella pneumoniae</name>
    <dbReference type="NCBI Taxonomy" id="573"/>
    <lineage>
        <taxon>Bacteria</taxon>
        <taxon>Pseudomonadati</taxon>
        <taxon>Pseudomonadota</taxon>
        <taxon>Gammaproteobacteria</taxon>
        <taxon>Enterobacterales</taxon>
        <taxon>Enterobacteriaceae</taxon>
        <taxon>Klebsiella/Raoultella group</taxon>
        <taxon>Klebsiella</taxon>
        <taxon>Klebsiella pneumoniae complex</taxon>
    </lineage>
</organism>
<evidence type="ECO:0000256" key="5">
    <source>
        <dbReference type="HAMAP-Rule" id="MF_00199"/>
    </source>
</evidence>
<keyword evidence="3 5" id="KW-0378">Hydrolase</keyword>
<dbReference type="FunFam" id="3.60.21.10:FF:000013">
    <property type="entry name" value="Bis(5'-nucleosyl)-tetraphosphatase, symmetrical"/>
    <property type="match status" value="1"/>
</dbReference>
<dbReference type="NCBIfam" id="TIGR00668">
    <property type="entry name" value="apaH"/>
    <property type="match status" value="1"/>
</dbReference>
<dbReference type="Proteomes" id="UP000254938">
    <property type="component" value="Unassembled WGS sequence"/>
</dbReference>
<comment type="function">
    <text evidence="1 5">Hydrolyzes diadenosine 5',5'''-P1,P4-tetraphosphate to yield ADP.</text>
</comment>